<feature type="region of interest" description="Disordered" evidence="2">
    <location>
        <begin position="59"/>
        <end position="117"/>
    </location>
</feature>
<evidence type="ECO:0000313" key="5">
    <source>
        <dbReference type="EMBL" id="GAA5144766.1"/>
    </source>
</evidence>
<dbReference type="Proteomes" id="UP001500221">
    <property type="component" value="Unassembled WGS sequence"/>
</dbReference>
<reference evidence="6" key="1">
    <citation type="journal article" date="2019" name="Int. J. Syst. Evol. Microbiol.">
        <title>The Global Catalogue of Microorganisms (GCM) 10K type strain sequencing project: providing services to taxonomists for standard genome sequencing and annotation.</title>
        <authorList>
            <consortium name="The Broad Institute Genomics Platform"/>
            <consortium name="The Broad Institute Genome Sequencing Center for Infectious Disease"/>
            <person name="Wu L."/>
            <person name="Ma J."/>
        </authorList>
    </citation>
    <scope>NUCLEOTIDE SEQUENCE [LARGE SCALE GENOMIC DNA]</scope>
    <source>
        <strain evidence="6">JCM 18459</strain>
    </source>
</reference>
<evidence type="ECO:0000313" key="6">
    <source>
        <dbReference type="Proteomes" id="UP001500221"/>
    </source>
</evidence>
<gene>
    <name evidence="5" type="ORF">GCM10023340_12970</name>
</gene>
<evidence type="ECO:0000259" key="4">
    <source>
        <dbReference type="Pfam" id="PF23359"/>
    </source>
</evidence>
<dbReference type="InterPro" id="IPR055370">
    <property type="entry name" value="Lsr2_DNA-bd"/>
</dbReference>
<feature type="compositionally biased region" description="Low complexity" evidence="2">
    <location>
        <begin position="64"/>
        <end position="85"/>
    </location>
</feature>
<evidence type="ECO:0000256" key="2">
    <source>
        <dbReference type="SAM" id="MobiDB-lite"/>
    </source>
</evidence>
<feature type="compositionally biased region" description="Basic and acidic residues" evidence="2">
    <location>
        <begin position="105"/>
        <end position="117"/>
    </location>
</feature>
<feature type="domain" description="Lsr2 dimerization" evidence="3">
    <location>
        <begin position="1"/>
        <end position="58"/>
    </location>
</feature>
<organism evidence="5 6">
    <name type="scientific">Nocardioides marinquilinus</name>
    <dbReference type="NCBI Taxonomy" id="1210400"/>
    <lineage>
        <taxon>Bacteria</taxon>
        <taxon>Bacillati</taxon>
        <taxon>Actinomycetota</taxon>
        <taxon>Actinomycetes</taxon>
        <taxon>Propionibacteriales</taxon>
        <taxon>Nocardioidaceae</taxon>
        <taxon>Nocardioides</taxon>
    </lineage>
</organism>
<dbReference type="InterPro" id="IPR024412">
    <property type="entry name" value="Lsr2_dim_dom"/>
</dbReference>
<dbReference type="Pfam" id="PF23359">
    <property type="entry name" value="Lsr2_DNA-bd"/>
    <property type="match status" value="1"/>
</dbReference>
<sequence>MAQKVNIVLVDDIDGSEASETVAFGLDGTSYEIDLNEKNAAALRDVLAGYVGNARKVGRKTGARRASASNGSAAAASSNGSGPSAREIRDWARSNGYDVPARGRIPGEVRDAFDAAR</sequence>
<feature type="domain" description="Lsr2 DNA-binding" evidence="4">
    <location>
        <begin position="81"/>
        <end position="116"/>
    </location>
</feature>
<keyword evidence="6" id="KW-1185">Reference proteome</keyword>
<protein>
    <submittedName>
        <fullName evidence="5">Lsr2 family protein</fullName>
    </submittedName>
</protein>
<accession>A0ABP9PDC5</accession>
<comment type="caution">
    <text evidence="5">The sequence shown here is derived from an EMBL/GenBank/DDBJ whole genome shotgun (WGS) entry which is preliminary data.</text>
</comment>
<evidence type="ECO:0000256" key="1">
    <source>
        <dbReference type="ARBA" id="ARBA00023125"/>
    </source>
</evidence>
<evidence type="ECO:0000259" key="3">
    <source>
        <dbReference type="Pfam" id="PF11774"/>
    </source>
</evidence>
<dbReference type="Pfam" id="PF11774">
    <property type="entry name" value="Lsr2"/>
    <property type="match status" value="1"/>
</dbReference>
<proteinExistence type="predicted"/>
<dbReference type="Gene3D" id="3.30.60.230">
    <property type="entry name" value="Lsr2, dimerization domain"/>
    <property type="match status" value="1"/>
</dbReference>
<dbReference type="Gene3D" id="4.10.320.10">
    <property type="entry name" value="E3-binding domain"/>
    <property type="match status" value="1"/>
</dbReference>
<dbReference type="InterPro" id="IPR036625">
    <property type="entry name" value="E3-bd_dom_sf"/>
</dbReference>
<name>A0ABP9PDC5_9ACTN</name>
<dbReference type="EMBL" id="BAABKG010000002">
    <property type="protein sequence ID" value="GAA5144766.1"/>
    <property type="molecule type" value="Genomic_DNA"/>
</dbReference>
<keyword evidence="1" id="KW-0238">DNA-binding</keyword>
<dbReference type="InterPro" id="IPR042261">
    <property type="entry name" value="Lsr2-like_dimerization"/>
</dbReference>
<dbReference type="RefSeq" id="WP_345455905.1">
    <property type="nucleotide sequence ID" value="NZ_BAABKG010000002.1"/>
</dbReference>